<dbReference type="InterPro" id="IPR000160">
    <property type="entry name" value="GGDEF_dom"/>
</dbReference>
<dbReference type="GO" id="GO:0007165">
    <property type="term" value="P:signal transduction"/>
    <property type="evidence" value="ECO:0007669"/>
    <property type="project" value="InterPro"/>
</dbReference>
<dbReference type="PANTHER" id="PTHR33121:SF79">
    <property type="entry name" value="CYCLIC DI-GMP PHOSPHODIESTERASE PDED-RELATED"/>
    <property type="match status" value="1"/>
</dbReference>
<evidence type="ECO:0000259" key="3">
    <source>
        <dbReference type="PROSITE" id="PS50885"/>
    </source>
</evidence>
<dbReference type="KEGG" id="ome:OLMES_0980"/>
<evidence type="ECO:0000259" key="4">
    <source>
        <dbReference type="PROSITE" id="PS50887"/>
    </source>
</evidence>
<dbReference type="InterPro" id="IPR001633">
    <property type="entry name" value="EAL_dom"/>
</dbReference>
<feature type="domain" description="GGDEF" evidence="4">
    <location>
        <begin position="277"/>
        <end position="410"/>
    </location>
</feature>
<gene>
    <name evidence="5" type="ORF">OLMES_0980</name>
</gene>
<feature type="domain" description="HAMP" evidence="3">
    <location>
        <begin position="183"/>
        <end position="235"/>
    </location>
</feature>
<dbReference type="NCBIfam" id="TIGR00254">
    <property type="entry name" value="GGDEF"/>
    <property type="match status" value="1"/>
</dbReference>
<dbReference type="PROSITE" id="PS50885">
    <property type="entry name" value="HAMP"/>
    <property type="match status" value="1"/>
</dbReference>
<keyword evidence="1" id="KW-0812">Transmembrane</keyword>
<dbReference type="InterPro" id="IPR029787">
    <property type="entry name" value="Nucleotide_cyclase"/>
</dbReference>
<dbReference type="InterPro" id="IPR003660">
    <property type="entry name" value="HAMP_dom"/>
</dbReference>
<dbReference type="Gene3D" id="3.30.70.270">
    <property type="match status" value="1"/>
</dbReference>
<dbReference type="SMART" id="SM00052">
    <property type="entry name" value="EAL"/>
    <property type="match status" value="1"/>
</dbReference>
<keyword evidence="1" id="KW-1133">Transmembrane helix</keyword>
<dbReference type="Proteomes" id="UP000196027">
    <property type="component" value="Chromosome"/>
</dbReference>
<dbReference type="Pfam" id="PF16448">
    <property type="entry name" value="LapD_MoxY_N"/>
    <property type="match status" value="1"/>
</dbReference>
<dbReference type="Gene3D" id="3.30.110.200">
    <property type="match status" value="1"/>
</dbReference>
<dbReference type="Gene3D" id="6.20.270.20">
    <property type="entry name" value="LapD/MoxY periplasmic domain"/>
    <property type="match status" value="1"/>
</dbReference>
<dbReference type="OrthoDB" id="5894408at2"/>
<dbReference type="InterPro" id="IPR042461">
    <property type="entry name" value="LapD_MoxY_peri_C"/>
</dbReference>
<dbReference type="EMBL" id="CP021425">
    <property type="protein sequence ID" value="ARU55067.1"/>
    <property type="molecule type" value="Genomic_DNA"/>
</dbReference>
<dbReference type="PROSITE" id="PS50887">
    <property type="entry name" value="GGDEF"/>
    <property type="match status" value="1"/>
</dbReference>
<accession>A0A1Y0I3L8</accession>
<dbReference type="GO" id="GO:0071111">
    <property type="term" value="F:cyclic-guanylate-specific phosphodiesterase activity"/>
    <property type="evidence" value="ECO:0007669"/>
    <property type="project" value="InterPro"/>
</dbReference>
<dbReference type="CDD" id="cd06225">
    <property type="entry name" value="HAMP"/>
    <property type="match status" value="1"/>
</dbReference>
<evidence type="ECO:0000313" key="5">
    <source>
        <dbReference type="EMBL" id="ARU55067.1"/>
    </source>
</evidence>
<dbReference type="SUPFAM" id="SSF55073">
    <property type="entry name" value="Nucleotide cyclase"/>
    <property type="match status" value="1"/>
</dbReference>
<evidence type="ECO:0000259" key="2">
    <source>
        <dbReference type="PROSITE" id="PS50883"/>
    </source>
</evidence>
<dbReference type="Pfam" id="PF00672">
    <property type="entry name" value="HAMP"/>
    <property type="match status" value="1"/>
</dbReference>
<dbReference type="InterPro" id="IPR032244">
    <property type="entry name" value="LapD_MoxY_N"/>
</dbReference>
<dbReference type="InterPro" id="IPR050706">
    <property type="entry name" value="Cyclic-di-GMP_PDE-like"/>
</dbReference>
<dbReference type="SUPFAM" id="SSF141868">
    <property type="entry name" value="EAL domain-like"/>
    <property type="match status" value="1"/>
</dbReference>
<dbReference type="PROSITE" id="PS50883">
    <property type="entry name" value="EAL"/>
    <property type="match status" value="1"/>
</dbReference>
<evidence type="ECO:0000256" key="1">
    <source>
        <dbReference type="SAM" id="Phobius"/>
    </source>
</evidence>
<dbReference type="PANTHER" id="PTHR33121">
    <property type="entry name" value="CYCLIC DI-GMP PHOSPHODIESTERASE PDEF"/>
    <property type="match status" value="1"/>
</dbReference>
<protein>
    <submittedName>
        <fullName evidence="5">Signal transduction diguanylate cyclase/phosphodiesterase</fullName>
    </submittedName>
</protein>
<dbReference type="SMART" id="SM00267">
    <property type="entry name" value="GGDEF"/>
    <property type="match status" value="1"/>
</dbReference>
<dbReference type="InterPro" id="IPR035919">
    <property type="entry name" value="EAL_sf"/>
</dbReference>
<proteinExistence type="predicted"/>
<evidence type="ECO:0000313" key="6">
    <source>
        <dbReference type="Proteomes" id="UP000196027"/>
    </source>
</evidence>
<organism evidence="5 6">
    <name type="scientific">Oleiphilus messinensis</name>
    <dbReference type="NCBI Taxonomy" id="141451"/>
    <lineage>
        <taxon>Bacteria</taxon>
        <taxon>Pseudomonadati</taxon>
        <taxon>Pseudomonadota</taxon>
        <taxon>Gammaproteobacteria</taxon>
        <taxon>Oceanospirillales</taxon>
        <taxon>Oleiphilaceae</taxon>
        <taxon>Oleiphilus</taxon>
    </lineage>
</organism>
<dbReference type="InterPro" id="IPR043128">
    <property type="entry name" value="Rev_trsase/Diguanyl_cyclase"/>
</dbReference>
<dbReference type="CDD" id="cd01948">
    <property type="entry name" value="EAL"/>
    <property type="match status" value="1"/>
</dbReference>
<name>A0A1Y0I3L8_9GAMM</name>
<reference evidence="5 6" key="1">
    <citation type="submission" date="2017-05" db="EMBL/GenBank/DDBJ databases">
        <title>Genomic insights into alkan degradation activity of Oleiphilus messinensis.</title>
        <authorList>
            <person name="Kozyavkin S.A."/>
            <person name="Slesarev A.I."/>
            <person name="Golyshin P.N."/>
            <person name="Korzhenkov A."/>
            <person name="Golyshina O.N."/>
            <person name="Toshchakov S.V."/>
        </authorList>
    </citation>
    <scope>NUCLEOTIDE SEQUENCE [LARGE SCALE GENOMIC DNA]</scope>
    <source>
        <strain evidence="5 6">ME102</strain>
    </source>
</reference>
<dbReference type="SMART" id="SM00304">
    <property type="entry name" value="HAMP"/>
    <property type="match status" value="1"/>
</dbReference>
<dbReference type="Gene3D" id="3.20.20.450">
    <property type="entry name" value="EAL domain"/>
    <property type="match status" value="1"/>
</dbReference>
<feature type="transmembrane region" description="Helical" evidence="1">
    <location>
        <begin position="17"/>
        <end position="39"/>
    </location>
</feature>
<sequence length="671" mass="75152">MAGTIQSLGERLTLRTALLTSIGVLLVMFLVGNLVLNLVSARHALQKQMSDVVQDTATALALSVAQPLGEGDEVKAATLLEAVYDRGFFEHVILWNAAGEARLVKHDARRSEMVPDWFAGLLSFDPPAGQTDVVSGWKVLGAVSVKASEAQAMEQLWWTFKVEVAWFSFALLLVVVALMAIVNSLLRPLESLTGLADAIKQRDFSKRIAEVGVVELRMLCSAMNGMAEKLDDIFSEQVEQIEGLRQALHFDPLTGLLLRDEFDRRLTARLHSRDEVVAGNILLLQVKDFANYNHQFGREAGDRLIQRVADIVQLRSCKTEGAILARRSGADFAVYLPGMPDDDANRLAEAIIQNVSSLAEFREWCRHDVINAGLVAVESGEDLAEALSNADFALRSAQKQGNHGWQRFFEASNQQPEVLAQQAYEWQSMLSDYIAREHVALHFQGVFSKSGSVLYYKALARMEINDKLTEAAVFLPMVDRFDLHTEFDKLIVRKVIQVLDEHLHYGARVGLTLSTRSLLEESFVQWLVDEIERHPAAAHCMLLEIPEFVLQRDESAFSRLMKLSVHSGVELVIDRFGAAALPFSYLHRWHPKWIKLDRHFIENIKISKEHQFYIRAISQVAHSQGVRVLAYGLEDQSEWTLLQNLGVDAGAGFGLQGVIEHIDLNEHGFNL</sequence>
<dbReference type="GO" id="GO:0016020">
    <property type="term" value="C:membrane"/>
    <property type="evidence" value="ECO:0007669"/>
    <property type="project" value="InterPro"/>
</dbReference>
<dbReference type="Pfam" id="PF00563">
    <property type="entry name" value="EAL"/>
    <property type="match status" value="1"/>
</dbReference>
<dbReference type="RefSeq" id="WP_087460210.1">
    <property type="nucleotide sequence ID" value="NZ_CP021425.1"/>
</dbReference>
<dbReference type="Pfam" id="PF00990">
    <property type="entry name" value="GGDEF"/>
    <property type="match status" value="1"/>
</dbReference>
<dbReference type="CDD" id="cd01949">
    <property type="entry name" value="GGDEF"/>
    <property type="match status" value="1"/>
</dbReference>
<feature type="transmembrane region" description="Helical" evidence="1">
    <location>
        <begin position="164"/>
        <end position="186"/>
    </location>
</feature>
<keyword evidence="1" id="KW-0472">Membrane</keyword>
<dbReference type="AlphaFoldDB" id="A0A1Y0I3L8"/>
<feature type="domain" description="EAL" evidence="2">
    <location>
        <begin position="423"/>
        <end position="671"/>
    </location>
</feature>
<keyword evidence="6" id="KW-1185">Reference proteome</keyword>